<evidence type="ECO:0000313" key="2">
    <source>
        <dbReference type="Proteomes" id="UP000002725"/>
    </source>
</evidence>
<dbReference type="AlphaFoldDB" id="B4S5V5"/>
<dbReference type="Proteomes" id="UP000002725">
    <property type="component" value="Chromosome"/>
</dbReference>
<keyword evidence="2" id="KW-1185">Reference proteome</keyword>
<reference evidence="1" key="1">
    <citation type="submission" date="2008-06" db="EMBL/GenBank/DDBJ databases">
        <title>Complete sequence of chromosome of Prosthecochloris aestuarii DSM 271.</title>
        <authorList>
            <consortium name="US DOE Joint Genome Institute"/>
            <person name="Lucas S."/>
            <person name="Copeland A."/>
            <person name="Lapidus A."/>
            <person name="Glavina del Rio T."/>
            <person name="Dalin E."/>
            <person name="Tice H."/>
            <person name="Bruce D."/>
            <person name="Goodwin L."/>
            <person name="Pitluck S."/>
            <person name="Schmutz J."/>
            <person name="Larimer F."/>
            <person name="Land M."/>
            <person name="Hauser L."/>
            <person name="Kyrpides N."/>
            <person name="Anderson I."/>
            <person name="Liu Z."/>
            <person name="Li T."/>
            <person name="Zhao F."/>
            <person name="Overmann J."/>
            <person name="Bryant D.A."/>
            <person name="Richardson P."/>
        </authorList>
    </citation>
    <scope>NUCLEOTIDE SEQUENCE [LARGE SCALE GENOMIC DNA]</scope>
    <source>
        <strain evidence="1">DSM 271</strain>
    </source>
</reference>
<organism evidence="1 2">
    <name type="scientific">Prosthecochloris aestuarii (strain DSM 271 / SK 413)</name>
    <dbReference type="NCBI Taxonomy" id="290512"/>
    <lineage>
        <taxon>Bacteria</taxon>
        <taxon>Pseudomonadati</taxon>
        <taxon>Chlorobiota</taxon>
        <taxon>Chlorobiia</taxon>
        <taxon>Chlorobiales</taxon>
        <taxon>Chlorobiaceae</taxon>
        <taxon>Prosthecochloris</taxon>
    </lineage>
</organism>
<dbReference type="KEGG" id="paa:Paes_2149"/>
<evidence type="ECO:0008006" key="3">
    <source>
        <dbReference type="Google" id="ProtNLM"/>
    </source>
</evidence>
<gene>
    <name evidence="1" type="ordered locus">Paes_2149</name>
</gene>
<dbReference type="EMBL" id="CP001108">
    <property type="protein sequence ID" value="ACF47152.1"/>
    <property type="molecule type" value="Genomic_DNA"/>
</dbReference>
<proteinExistence type="predicted"/>
<name>B4S5V5_PROA2</name>
<dbReference type="STRING" id="290512.Paes_2149"/>
<protein>
    <recommendedName>
        <fullName evidence="3">TIR domain-containing protein</fullName>
    </recommendedName>
</protein>
<sequence>MKQNLDQIPLKTLICDGDSDAATSLQRALEEQSVVLAVDRVGSTSEAQQRVRSDDYNTIFIDPLTLGLDQASSFIFEVRKSLPEIVFVLYVDRSRAERQRASFYRGERERFSHYYTLDKQTPVAAFVDEVQATVRRCQSDLSWRMAATSLERLQSEAEKVDYRTAHQSSALLKAVDDSLSRLAPRPSDLAPRSTRTVFLSHRFAEEEYVNGLMRLLDESGFEVITGKSSNTYVGRSVIDRIREASFFLCLMTKADSKTDGTFTTSPWLLEEKGVALAFSKPLVLMVEERGVGDILY</sequence>
<evidence type="ECO:0000313" key="1">
    <source>
        <dbReference type="EMBL" id="ACF47152.1"/>
    </source>
</evidence>
<dbReference type="eggNOG" id="COG0784">
    <property type="taxonomic scope" value="Bacteria"/>
</dbReference>
<dbReference type="HOGENOM" id="CLU_939611_0_0_10"/>
<dbReference type="RefSeq" id="WP_012506684.1">
    <property type="nucleotide sequence ID" value="NC_011059.1"/>
</dbReference>
<accession>B4S5V5</accession>